<protein>
    <submittedName>
        <fullName evidence="1">Unnamed protein product</fullName>
    </submittedName>
</protein>
<dbReference type="Proteomes" id="UP001165064">
    <property type="component" value="Unassembled WGS sequence"/>
</dbReference>
<sequence>MHSPQNSILGSPRSWYVEDSSVMNLDDELSMLSESTNANGIMTYEKKIKNFFFDPLMYPILFCCLIAIGSTEFFLANMGSILKNLHSSQLDKSLKVFSVTSTITRLIIMLCTDPFCTYFQISRLTLVSLAVIACAVSHLYLSSSDISTINFKLVVICNAVLNSSIFTLFPAILASIYGIEILGTTWGLFSSASIVGNMLLNLTYSFDFAKNCVSTVDDTIVICSTMTFFISGLVILCFGSLVLLLKGKYLQRAKDFF</sequence>
<keyword evidence="2" id="KW-1185">Reference proteome</keyword>
<dbReference type="EMBL" id="BSXS01000651">
    <property type="protein sequence ID" value="GME73330.1"/>
    <property type="molecule type" value="Genomic_DNA"/>
</dbReference>
<accession>A0ACB5SV20</accession>
<proteinExistence type="predicted"/>
<evidence type="ECO:0000313" key="2">
    <source>
        <dbReference type="Proteomes" id="UP001165064"/>
    </source>
</evidence>
<organism evidence="1 2">
    <name type="scientific">Ambrosiozyma monospora</name>
    <name type="common">Yeast</name>
    <name type="synonym">Endomycopsis monosporus</name>
    <dbReference type="NCBI Taxonomy" id="43982"/>
    <lineage>
        <taxon>Eukaryota</taxon>
        <taxon>Fungi</taxon>
        <taxon>Dikarya</taxon>
        <taxon>Ascomycota</taxon>
        <taxon>Saccharomycotina</taxon>
        <taxon>Pichiomycetes</taxon>
        <taxon>Pichiales</taxon>
        <taxon>Pichiaceae</taxon>
        <taxon>Ambrosiozyma</taxon>
    </lineage>
</organism>
<name>A0ACB5SV20_AMBMO</name>
<gene>
    <name evidence="1" type="ORF">Amon02_000135600</name>
</gene>
<reference evidence="1" key="1">
    <citation type="submission" date="2023-04" db="EMBL/GenBank/DDBJ databases">
        <title>Ambrosiozyma monospora NBRC 10751.</title>
        <authorList>
            <person name="Ichikawa N."/>
            <person name="Sato H."/>
            <person name="Tonouchi N."/>
        </authorList>
    </citation>
    <scope>NUCLEOTIDE SEQUENCE</scope>
    <source>
        <strain evidence="1">NBRC 10751</strain>
    </source>
</reference>
<comment type="caution">
    <text evidence="1">The sequence shown here is derived from an EMBL/GenBank/DDBJ whole genome shotgun (WGS) entry which is preliminary data.</text>
</comment>
<evidence type="ECO:0000313" key="1">
    <source>
        <dbReference type="EMBL" id="GME73330.1"/>
    </source>
</evidence>